<feature type="chain" id="PRO_5001597942" description="Secreted protein" evidence="1">
    <location>
        <begin position="26"/>
        <end position="74"/>
    </location>
</feature>
<keyword evidence="1" id="KW-0732">Signal</keyword>
<protein>
    <recommendedName>
        <fullName evidence="4">Secreted protein</fullName>
    </recommendedName>
</protein>
<accession>A0A061EZI1</accession>
<evidence type="ECO:0000313" key="2">
    <source>
        <dbReference type="EMBL" id="EOY10078.1"/>
    </source>
</evidence>
<dbReference type="EMBL" id="CM001883">
    <property type="protein sequence ID" value="EOY10078.1"/>
    <property type="molecule type" value="Genomic_DNA"/>
</dbReference>
<keyword evidence="3" id="KW-1185">Reference proteome</keyword>
<evidence type="ECO:0000256" key="1">
    <source>
        <dbReference type="SAM" id="SignalP"/>
    </source>
</evidence>
<sequence>MIMHEYLSSCLLFMLIRNLLFHLMAKTCFTSKVHYGGAPGKIAFGKKRKNATTASLFKKMQVRRNGVISLVLEN</sequence>
<proteinExistence type="predicted"/>
<gene>
    <name evidence="2" type="ORF">TCM_025460</name>
</gene>
<feature type="signal peptide" evidence="1">
    <location>
        <begin position="1"/>
        <end position="25"/>
    </location>
</feature>
<dbReference type="Proteomes" id="UP000026915">
    <property type="component" value="Chromosome 5"/>
</dbReference>
<dbReference type="HOGENOM" id="CLU_2799123_0_0_1"/>
<dbReference type="AlphaFoldDB" id="A0A061EZI1"/>
<organism evidence="2 3">
    <name type="scientific">Theobroma cacao</name>
    <name type="common">Cacao</name>
    <name type="synonym">Cocoa</name>
    <dbReference type="NCBI Taxonomy" id="3641"/>
    <lineage>
        <taxon>Eukaryota</taxon>
        <taxon>Viridiplantae</taxon>
        <taxon>Streptophyta</taxon>
        <taxon>Embryophyta</taxon>
        <taxon>Tracheophyta</taxon>
        <taxon>Spermatophyta</taxon>
        <taxon>Magnoliopsida</taxon>
        <taxon>eudicotyledons</taxon>
        <taxon>Gunneridae</taxon>
        <taxon>Pentapetalae</taxon>
        <taxon>rosids</taxon>
        <taxon>malvids</taxon>
        <taxon>Malvales</taxon>
        <taxon>Malvaceae</taxon>
        <taxon>Byttnerioideae</taxon>
        <taxon>Theobroma</taxon>
    </lineage>
</organism>
<evidence type="ECO:0008006" key="4">
    <source>
        <dbReference type="Google" id="ProtNLM"/>
    </source>
</evidence>
<name>A0A061EZI1_THECC</name>
<dbReference type="InParanoid" id="A0A061EZI1"/>
<reference evidence="2 3" key="1">
    <citation type="journal article" date="2013" name="Genome Biol.">
        <title>The genome sequence of the most widely cultivated cacao type and its use to identify candidate genes regulating pod color.</title>
        <authorList>
            <person name="Motamayor J.C."/>
            <person name="Mockaitis K."/>
            <person name="Schmutz J."/>
            <person name="Haiminen N."/>
            <person name="Iii D.L."/>
            <person name="Cornejo O."/>
            <person name="Findley S.D."/>
            <person name="Zheng P."/>
            <person name="Utro F."/>
            <person name="Royaert S."/>
            <person name="Saski C."/>
            <person name="Jenkins J."/>
            <person name="Podicheti R."/>
            <person name="Zhao M."/>
            <person name="Scheffler B.E."/>
            <person name="Stack J.C."/>
            <person name="Feltus F.A."/>
            <person name="Mustiga G.M."/>
            <person name="Amores F."/>
            <person name="Phillips W."/>
            <person name="Marelli J.P."/>
            <person name="May G.D."/>
            <person name="Shapiro H."/>
            <person name="Ma J."/>
            <person name="Bustamante C.D."/>
            <person name="Schnell R.J."/>
            <person name="Main D."/>
            <person name="Gilbert D."/>
            <person name="Parida L."/>
            <person name="Kuhn D.N."/>
        </authorList>
    </citation>
    <scope>NUCLEOTIDE SEQUENCE [LARGE SCALE GENOMIC DNA]</scope>
    <source>
        <strain evidence="3">cv. Matina 1-6</strain>
    </source>
</reference>
<dbReference type="Gramene" id="EOY10078">
    <property type="protein sequence ID" value="EOY10078"/>
    <property type="gene ID" value="TCM_025460"/>
</dbReference>
<evidence type="ECO:0000313" key="3">
    <source>
        <dbReference type="Proteomes" id="UP000026915"/>
    </source>
</evidence>